<name>A0A645D9T4_9ZZZZ</name>
<sequence length="77" mass="7759">MVGLPGCHFAGAAGVAGACTANVKIVRVGFHVQIAHEFSGACAGLPVHNGGLARSGQCVSKEHSITKWVSASFARAV</sequence>
<reference evidence="1" key="1">
    <citation type="submission" date="2019-08" db="EMBL/GenBank/DDBJ databases">
        <authorList>
            <person name="Kucharzyk K."/>
            <person name="Murdoch R.W."/>
            <person name="Higgins S."/>
            <person name="Loffler F."/>
        </authorList>
    </citation>
    <scope>NUCLEOTIDE SEQUENCE</scope>
</reference>
<dbReference type="AlphaFoldDB" id="A0A645D9T4"/>
<evidence type="ECO:0000313" key="1">
    <source>
        <dbReference type="EMBL" id="MPM86290.1"/>
    </source>
</evidence>
<proteinExistence type="predicted"/>
<organism evidence="1">
    <name type="scientific">bioreactor metagenome</name>
    <dbReference type="NCBI Taxonomy" id="1076179"/>
    <lineage>
        <taxon>unclassified sequences</taxon>
        <taxon>metagenomes</taxon>
        <taxon>ecological metagenomes</taxon>
    </lineage>
</organism>
<dbReference type="EMBL" id="VSSQ01034373">
    <property type="protein sequence ID" value="MPM86290.1"/>
    <property type="molecule type" value="Genomic_DNA"/>
</dbReference>
<gene>
    <name evidence="1" type="ORF">SDC9_133379</name>
</gene>
<accession>A0A645D9T4</accession>
<protein>
    <submittedName>
        <fullName evidence="1">Uncharacterized protein</fullName>
    </submittedName>
</protein>
<comment type="caution">
    <text evidence="1">The sequence shown here is derived from an EMBL/GenBank/DDBJ whole genome shotgun (WGS) entry which is preliminary data.</text>
</comment>